<feature type="transmembrane region" description="Helical" evidence="2">
    <location>
        <begin position="15"/>
        <end position="40"/>
    </location>
</feature>
<keyword evidence="2" id="KW-0472">Membrane</keyword>
<gene>
    <name evidence="3" type="ORF">BKH28_03695</name>
</gene>
<dbReference type="AlphaFoldDB" id="A0A1Q8VQ98"/>
<keyword evidence="2" id="KW-1133">Transmembrane helix</keyword>
<keyword evidence="1" id="KW-0813">Transport</keyword>
<dbReference type="EMBL" id="MSKL01000008">
    <property type="protein sequence ID" value="OLO50258.1"/>
    <property type="molecule type" value="Genomic_DNA"/>
</dbReference>
<feature type="transmembrane region" description="Helical" evidence="2">
    <location>
        <begin position="249"/>
        <end position="274"/>
    </location>
</feature>
<name>A0A1Q8VQ98_9ACTO</name>
<dbReference type="Proteomes" id="UP000186394">
    <property type="component" value="Unassembled WGS sequence"/>
</dbReference>
<keyword evidence="2" id="KW-0812">Transmembrane</keyword>
<dbReference type="PANTHER" id="PTHR43738:SF1">
    <property type="entry name" value="HEMIN TRANSPORT SYSTEM PERMEASE PROTEIN HRTB-RELATED"/>
    <property type="match status" value="1"/>
</dbReference>
<evidence type="ECO:0000256" key="2">
    <source>
        <dbReference type="SAM" id="Phobius"/>
    </source>
</evidence>
<proteinExistence type="predicted"/>
<dbReference type="OrthoDB" id="5242186at2"/>
<protein>
    <submittedName>
        <fullName evidence="3">ABC transporter permease</fullName>
    </submittedName>
</protein>
<dbReference type="GO" id="GO:0005886">
    <property type="term" value="C:plasma membrane"/>
    <property type="evidence" value="ECO:0007669"/>
    <property type="project" value="UniProtKB-SubCell"/>
</dbReference>
<dbReference type="PANTHER" id="PTHR43738">
    <property type="entry name" value="ABC TRANSPORTER, MEMBRANE PROTEIN"/>
    <property type="match status" value="1"/>
</dbReference>
<feature type="transmembrane region" description="Helical" evidence="2">
    <location>
        <begin position="337"/>
        <end position="360"/>
    </location>
</feature>
<accession>A0A1Q8VQ98</accession>
<dbReference type="RefSeq" id="WP_075417537.1">
    <property type="nucleotide sequence ID" value="NZ_MSKL01000008.1"/>
</dbReference>
<reference evidence="3 4" key="1">
    <citation type="submission" date="2016-12" db="EMBL/GenBank/DDBJ databases">
        <title>Genomic comparison of strains in the 'Actinomyces naeslundii' group.</title>
        <authorList>
            <person name="Mughal S.R."/>
            <person name="Do T."/>
            <person name="Gilbert S.C."/>
            <person name="Witherden E.A."/>
            <person name="Didelot X."/>
            <person name="Beighton D."/>
        </authorList>
    </citation>
    <scope>NUCLEOTIDE SEQUENCE [LARGE SCALE GENOMIC DNA]</scope>
    <source>
        <strain evidence="3 4">P6N</strain>
    </source>
</reference>
<comment type="caution">
    <text evidence="3">The sequence shown here is derived from an EMBL/GenBank/DDBJ whole genome shotgun (WGS) entry which is preliminary data.</text>
</comment>
<feature type="transmembrane region" description="Helical" evidence="2">
    <location>
        <begin position="294"/>
        <end position="325"/>
    </location>
</feature>
<evidence type="ECO:0000256" key="1">
    <source>
        <dbReference type="ARBA" id="ARBA00022448"/>
    </source>
</evidence>
<sequence>MFLALREIRHEPVRFTLIISVITLVAYLTFFLASLAVGLAHRYRAGIDGWNTASVAVTDASNENLSASRLSDKQLSAAKNLAKDNGTVASSLMSTAAVAQAPDVTDEDGQSLREDVFAFGIDLDGRLSPSVADGRAISDPDSEALIDDSLKAKGLTVGETIRLLGSDHDWTIVGFTHDTTFQAAPIVTLDSRALSRYGPASLSPAVSAVVFTSDLTTDNKAMQSAEDAGLKILTTEELVRTLPGYSAQVLTFSLMIGSLIIIASTVLGIFIYVLTLQKRPVLGILKARGVPTSYLIRSGCAQTLVLSIAGIGIGLLLTIATSLVLPRAVPFRISVLLDLLIVTAFIAVSVIGGFISVRVISRIDPVEAIS</sequence>
<evidence type="ECO:0000313" key="3">
    <source>
        <dbReference type="EMBL" id="OLO50258.1"/>
    </source>
</evidence>
<evidence type="ECO:0000313" key="4">
    <source>
        <dbReference type="Proteomes" id="UP000186394"/>
    </source>
</evidence>
<organism evidence="3 4">
    <name type="scientific">Actinomyces oris</name>
    <dbReference type="NCBI Taxonomy" id="544580"/>
    <lineage>
        <taxon>Bacteria</taxon>
        <taxon>Bacillati</taxon>
        <taxon>Actinomycetota</taxon>
        <taxon>Actinomycetes</taxon>
        <taxon>Actinomycetales</taxon>
        <taxon>Actinomycetaceae</taxon>
        <taxon>Actinomyces</taxon>
    </lineage>
</organism>
<dbReference type="InterPro" id="IPR051125">
    <property type="entry name" value="ABC-4/HrtB_transporter"/>
</dbReference>